<reference evidence="1" key="1">
    <citation type="submission" date="2021-02" db="EMBL/GenBank/DDBJ databases">
        <authorList>
            <consortium name="DOE Joint Genome Institute"/>
            <person name="Ahrendt S."/>
            <person name="Looney B.P."/>
            <person name="Miyauchi S."/>
            <person name="Morin E."/>
            <person name="Drula E."/>
            <person name="Courty P.E."/>
            <person name="Chicoki N."/>
            <person name="Fauchery L."/>
            <person name="Kohler A."/>
            <person name="Kuo A."/>
            <person name="Labutti K."/>
            <person name="Pangilinan J."/>
            <person name="Lipzen A."/>
            <person name="Riley R."/>
            <person name="Andreopoulos W."/>
            <person name="He G."/>
            <person name="Johnson J."/>
            <person name="Barry K.W."/>
            <person name="Grigoriev I.V."/>
            <person name="Nagy L."/>
            <person name="Hibbett D."/>
            <person name="Henrissat B."/>
            <person name="Matheny P.B."/>
            <person name="Labbe J."/>
            <person name="Martin F."/>
        </authorList>
    </citation>
    <scope>NUCLEOTIDE SEQUENCE</scope>
    <source>
        <strain evidence="1">FP105234-sp</strain>
    </source>
</reference>
<gene>
    <name evidence="1" type="ORF">FA95DRAFT_1605126</name>
</gene>
<organism evidence="1 2">
    <name type="scientific">Auriscalpium vulgare</name>
    <dbReference type="NCBI Taxonomy" id="40419"/>
    <lineage>
        <taxon>Eukaryota</taxon>
        <taxon>Fungi</taxon>
        <taxon>Dikarya</taxon>
        <taxon>Basidiomycota</taxon>
        <taxon>Agaricomycotina</taxon>
        <taxon>Agaricomycetes</taxon>
        <taxon>Russulales</taxon>
        <taxon>Auriscalpiaceae</taxon>
        <taxon>Auriscalpium</taxon>
    </lineage>
</organism>
<accession>A0ACB8RYD7</accession>
<evidence type="ECO:0000313" key="1">
    <source>
        <dbReference type="EMBL" id="KAI0048630.1"/>
    </source>
</evidence>
<comment type="caution">
    <text evidence="1">The sequence shown here is derived from an EMBL/GenBank/DDBJ whole genome shotgun (WGS) entry which is preliminary data.</text>
</comment>
<proteinExistence type="predicted"/>
<evidence type="ECO:0000313" key="2">
    <source>
        <dbReference type="Proteomes" id="UP000814033"/>
    </source>
</evidence>
<dbReference type="Proteomes" id="UP000814033">
    <property type="component" value="Unassembled WGS sequence"/>
</dbReference>
<name>A0ACB8RYD7_9AGAM</name>
<keyword evidence="2" id="KW-1185">Reference proteome</keyword>
<protein>
    <submittedName>
        <fullName evidence="1">Uncharacterized protein</fullName>
    </submittedName>
</protein>
<reference evidence="1" key="2">
    <citation type="journal article" date="2022" name="New Phytol.">
        <title>Evolutionary transition to the ectomycorrhizal habit in the genomes of a hyperdiverse lineage of mushroom-forming fungi.</title>
        <authorList>
            <person name="Looney B."/>
            <person name="Miyauchi S."/>
            <person name="Morin E."/>
            <person name="Drula E."/>
            <person name="Courty P.E."/>
            <person name="Kohler A."/>
            <person name="Kuo A."/>
            <person name="LaButti K."/>
            <person name="Pangilinan J."/>
            <person name="Lipzen A."/>
            <person name="Riley R."/>
            <person name="Andreopoulos W."/>
            <person name="He G."/>
            <person name="Johnson J."/>
            <person name="Nolan M."/>
            <person name="Tritt A."/>
            <person name="Barry K.W."/>
            <person name="Grigoriev I.V."/>
            <person name="Nagy L.G."/>
            <person name="Hibbett D."/>
            <person name="Henrissat B."/>
            <person name="Matheny P.B."/>
            <person name="Labbe J."/>
            <person name="Martin F.M."/>
        </authorList>
    </citation>
    <scope>NUCLEOTIDE SEQUENCE</scope>
    <source>
        <strain evidence="1">FP105234-sp</strain>
    </source>
</reference>
<dbReference type="EMBL" id="MU275884">
    <property type="protein sequence ID" value="KAI0048630.1"/>
    <property type="molecule type" value="Genomic_DNA"/>
</dbReference>
<sequence length="329" mass="36310">MQPHLQRAFDMEHGLLVGMLETLKANPELEHLLLVDCLPPTILSSDIVNLPRLQSIKLGGSIVACAQTMGHIAIPSSARTHFSCLYDEQDAPHAPLLRLVGERFAPSGTGKSVKISTLMVKCGGIYSPVSVIGWEAPFEASGNSVQLCDNHFGPPDVVLTLPTKNDPRQLKAMCDALHLDDSLQAVYICLACDPSIHDLWTEVFGGYRSVRFVQLETSHNLGVSFCETFVLPLEEGDASGGLFPELNTLALDLRFDSSRHYEYFSPSFMQHRPPGMFTEKLRQRAARTPTFCTLHFHYRGMYDNFLPIVTKDLSILSPAITVITGATLL</sequence>